<name>A0A328IJZ6_9MOLU</name>
<sequence>MYFKKKKFNLFFRKIVLISTSLFLIFIILKPNLIFAAESKNDLEQQKEYSAILTEIDKDIFLEFKDNVLNIVDAEREFFINTFVIEWINSESITLEEIKKEFDALIKGILTTNDMKRNALAQNFLHHLKN</sequence>
<dbReference type="AlphaFoldDB" id="A0A328IJZ6"/>
<dbReference type="Proteomes" id="UP000249343">
    <property type="component" value="Unassembled WGS sequence"/>
</dbReference>
<reference evidence="1 2" key="1">
    <citation type="submission" date="2014-04" db="EMBL/GenBank/DDBJ databases">
        <title>Genome study of Napier grass stunt phytoplasma.</title>
        <authorList>
            <person name="Kawicha P."/>
            <person name="Dickinson M."/>
            <person name="Hodgetts J."/>
        </authorList>
    </citation>
    <scope>NUCLEOTIDE SEQUENCE [LARGE SCALE GENOMIC DNA]</scope>
    <source>
        <strain evidence="1 2">NGS-S10</strain>
    </source>
</reference>
<dbReference type="EMBL" id="JHUK01000009">
    <property type="protein sequence ID" value="RAM55444.1"/>
    <property type="molecule type" value="Genomic_DNA"/>
</dbReference>
<keyword evidence="2" id="KW-1185">Reference proteome</keyword>
<evidence type="ECO:0000313" key="1">
    <source>
        <dbReference type="EMBL" id="RAM55444.1"/>
    </source>
</evidence>
<evidence type="ECO:0000313" key="2">
    <source>
        <dbReference type="Proteomes" id="UP000249343"/>
    </source>
</evidence>
<proteinExistence type="predicted"/>
<protein>
    <submittedName>
        <fullName evidence="1">Uncharacterized protein</fullName>
    </submittedName>
</protein>
<organism evidence="1 2">
    <name type="scientific">Candidatus Phytoplasma oryzae</name>
    <dbReference type="NCBI Taxonomy" id="203274"/>
    <lineage>
        <taxon>Bacteria</taxon>
        <taxon>Bacillati</taxon>
        <taxon>Mycoplasmatota</taxon>
        <taxon>Mollicutes</taxon>
        <taxon>Acholeplasmatales</taxon>
        <taxon>Acholeplasmataceae</taxon>
        <taxon>Candidatus Phytoplasma</taxon>
        <taxon>16SrXI (Rice yellow dwarf group)</taxon>
    </lineage>
</organism>
<comment type="caution">
    <text evidence="1">The sequence shown here is derived from an EMBL/GenBank/DDBJ whole genome shotgun (WGS) entry which is preliminary data.</text>
</comment>
<gene>
    <name evidence="1" type="ORF">DH96_02520</name>
</gene>
<accession>A0A328IJZ6</accession>
<dbReference type="RefSeq" id="WP_111961384.1">
    <property type="nucleotide sequence ID" value="NZ_JHUK01000009.1"/>
</dbReference>